<sequence length="232" mass="26466">MVREIAMIGNCMMCDSFFVNVVGIVDLAENRGAKGKDVLSEQYESVQNKYTDKPELLHCPTCTELVYGIRFQEFVVSDKDCVITLSNFMKFDEEEASPVYINSGEHKPKYTLVYGVGPKMLELDSSKSGRLYKPSFRALKLPGLSTKPFENTKERSALEFKEIIDLVNQAVITARDADEKKSLIEDILVPNKPLFDNWENGIDVTVKDFVRDKCPEFVDYEITRRQILDLPN</sequence>
<comment type="caution">
    <text evidence="1">The sequence shown here is derived from an EMBL/GenBank/DDBJ whole genome shotgun (WGS) entry which is preliminary data.</text>
</comment>
<gene>
    <name evidence="1" type="ORF">AKO1_009537</name>
</gene>
<dbReference type="AlphaFoldDB" id="A0AAW2ZP16"/>
<dbReference type="Proteomes" id="UP001431209">
    <property type="component" value="Unassembled WGS sequence"/>
</dbReference>
<reference evidence="1 2" key="1">
    <citation type="submission" date="2024-03" db="EMBL/GenBank/DDBJ databases">
        <title>The Acrasis kona genome and developmental transcriptomes reveal deep origins of eukaryotic multicellular pathways.</title>
        <authorList>
            <person name="Sheikh S."/>
            <person name="Fu C.-J."/>
            <person name="Brown M.W."/>
            <person name="Baldauf S.L."/>
        </authorList>
    </citation>
    <scope>NUCLEOTIDE SEQUENCE [LARGE SCALE GENOMIC DNA]</scope>
    <source>
        <strain evidence="1 2">ATCC MYA-3509</strain>
    </source>
</reference>
<dbReference type="EMBL" id="JAOPGA020001688">
    <property type="protein sequence ID" value="KAL0490454.1"/>
    <property type="molecule type" value="Genomic_DNA"/>
</dbReference>
<protein>
    <submittedName>
        <fullName evidence="1">Uncharacterized protein</fullName>
    </submittedName>
</protein>
<proteinExistence type="predicted"/>
<evidence type="ECO:0000313" key="2">
    <source>
        <dbReference type="Proteomes" id="UP001431209"/>
    </source>
</evidence>
<evidence type="ECO:0000313" key="1">
    <source>
        <dbReference type="EMBL" id="KAL0490454.1"/>
    </source>
</evidence>
<accession>A0AAW2ZP16</accession>
<organism evidence="1 2">
    <name type="scientific">Acrasis kona</name>
    <dbReference type="NCBI Taxonomy" id="1008807"/>
    <lineage>
        <taxon>Eukaryota</taxon>
        <taxon>Discoba</taxon>
        <taxon>Heterolobosea</taxon>
        <taxon>Tetramitia</taxon>
        <taxon>Eutetramitia</taxon>
        <taxon>Acrasidae</taxon>
        <taxon>Acrasis</taxon>
    </lineage>
</organism>
<keyword evidence="2" id="KW-1185">Reference proteome</keyword>
<name>A0AAW2ZP16_9EUKA</name>